<dbReference type="EMBL" id="DSOK01000072">
    <property type="protein sequence ID" value="HEN14288.1"/>
    <property type="molecule type" value="Genomic_DNA"/>
</dbReference>
<evidence type="ECO:0000256" key="1">
    <source>
        <dbReference type="ARBA" id="ARBA00006484"/>
    </source>
</evidence>
<organism evidence="2">
    <name type="scientific">Schlesneria paludicola</name>
    <dbReference type="NCBI Taxonomy" id="360056"/>
    <lineage>
        <taxon>Bacteria</taxon>
        <taxon>Pseudomonadati</taxon>
        <taxon>Planctomycetota</taxon>
        <taxon>Planctomycetia</taxon>
        <taxon>Planctomycetales</taxon>
        <taxon>Planctomycetaceae</taxon>
        <taxon>Schlesneria</taxon>
    </lineage>
</organism>
<protein>
    <submittedName>
        <fullName evidence="2">SDR family oxidoreductase</fullName>
    </submittedName>
</protein>
<reference evidence="2" key="1">
    <citation type="journal article" date="2020" name="mSystems">
        <title>Genome- and Community-Level Interaction Insights into Carbon Utilization and Element Cycling Functions of Hydrothermarchaeota in Hydrothermal Sediment.</title>
        <authorList>
            <person name="Zhou Z."/>
            <person name="Liu Y."/>
            <person name="Xu W."/>
            <person name="Pan J."/>
            <person name="Luo Z.H."/>
            <person name="Li M."/>
        </authorList>
    </citation>
    <scope>NUCLEOTIDE SEQUENCE [LARGE SCALE GENOMIC DNA]</scope>
    <source>
        <strain evidence="2">SpSt-339</strain>
    </source>
</reference>
<gene>
    <name evidence="2" type="ORF">ENQ76_02300</name>
</gene>
<dbReference type="InterPro" id="IPR002347">
    <property type="entry name" value="SDR_fam"/>
</dbReference>
<dbReference type="InterPro" id="IPR036291">
    <property type="entry name" value="NAD(P)-bd_dom_sf"/>
</dbReference>
<dbReference type="GO" id="GO:0030497">
    <property type="term" value="P:fatty acid elongation"/>
    <property type="evidence" value="ECO:0007669"/>
    <property type="project" value="TreeGrafter"/>
</dbReference>
<dbReference type="GO" id="GO:0016616">
    <property type="term" value="F:oxidoreductase activity, acting on the CH-OH group of donors, NAD or NADP as acceptor"/>
    <property type="evidence" value="ECO:0007669"/>
    <property type="project" value="TreeGrafter"/>
</dbReference>
<comment type="similarity">
    <text evidence="1">Belongs to the short-chain dehydrogenases/reductases (SDR) family.</text>
</comment>
<accession>A0A7C2NT75</accession>
<dbReference type="PRINTS" id="PR00080">
    <property type="entry name" value="SDRFAMILY"/>
</dbReference>
<dbReference type="Pfam" id="PF13561">
    <property type="entry name" value="adh_short_C2"/>
    <property type="match status" value="1"/>
</dbReference>
<dbReference type="AlphaFoldDB" id="A0A7C2NT75"/>
<evidence type="ECO:0000313" key="2">
    <source>
        <dbReference type="EMBL" id="HEN14288.1"/>
    </source>
</evidence>
<dbReference type="PANTHER" id="PTHR42760">
    <property type="entry name" value="SHORT-CHAIN DEHYDROGENASES/REDUCTASES FAMILY MEMBER"/>
    <property type="match status" value="1"/>
</dbReference>
<dbReference type="PRINTS" id="PR00081">
    <property type="entry name" value="GDHRDH"/>
</dbReference>
<name>A0A7C2NT75_9PLAN</name>
<dbReference type="FunFam" id="3.40.50.720:FF:000084">
    <property type="entry name" value="Short-chain dehydrogenase reductase"/>
    <property type="match status" value="1"/>
</dbReference>
<proteinExistence type="inferred from homology"/>
<dbReference type="PANTHER" id="PTHR42760:SF40">
    <property type="entry name" value="3-OXOACYL-[ACYL-CARRIER-PROTEIN] REDUCTASE, CHLOROPLASTIC"/>
    <property type="match status" value="1"/>
</dbReference>
<dbReference type="Gene3D" id="3.40.50.720">
    <property type="entry name" value="NAD(P)-binding Rossmann-like Domain"/>
    <property type="match status" value="1"/>
</dbReference>
<comment type="caution">
    <text evidence="2">The sequence shown here is derived from an EMBL/GenBank/DDBJ whole genome shotgun (WGS) entry which is preliminary data.</text>
</comment>
<sequence length="267" mass="28674">MRSLAELMRLDGRVALVTGGAGHIGRALCEALAELGAAVAVWDIHPERTGDFARSVTDRYGSRTLGCPVDLAREDSLHAAWKQTADWAGRLDILVHCAAYVGTSGLSGWATSFDRQSVATWRQALEVNLTAPFALTQLCEQALRDSGHGSVINVASIYGVVGPNYSLYEGTPLGNPAAYAASKGGLIQLTRWLATTLAPQVRVNCISPGGIERGQAEQFQQRYTALTPLKRMGHEEDLKGAVAFLASDLSRYVTGQNLMVDGGWTTW</sequence>
<dbReference type="SUPFAM" id="SSF51735">
    <property type="entry name" value="NAD(P)-binding Rossmann-fold domains"/>
    <property type="match status" value="1"/>
</dbReference>